<dbReference type="Proteomes" id="UP000799421">
    <property type="component" value="Unassembled WGS sequence"/>
</dbReference>
<evidence type="ECO:0000313" key="2">
    <source>
        <dbReference type="Proteomes" id="UP000799421"/>
    </source>
</evidence>
<proteinExistence type="predicted"/>
<name>A0A6A7C1H9_9PEZI</name>
<evidence type="ECO:0000313" key="1">
    <source>
        <dbReference type="EMBL" id="KAF2861360.1"/>
    </source>
</evidence>
<dbReference type="OrthoDB" id="5355126at2759"/>
<sequence>MSSARFWQVTGLAAAGGVGYYLYQSGGSAKGAEKRAEADAAKLSREVKGHLPGAGKEAQKQGEVFAADAGRKLDDVVASAKDGVSNIDRKLEQYRREAEKNIDGKMKEAQDKANSAIDQFDKRVTDGARQAKSGVSSWFGGSK</sequence>
<dbReference type="EMBL" id="MU005973">
    <property type="protein sequence ID" value="KAF2861360.1"/>
    <property type="molecule type" value="Genomic_DNA"/>
</dbReference>
<accession>A0A6A7C1H9</accession>
<evidence type="ECO:0008006" key="3">
    <source>
        <dbReference type="Google" id="ProtNLM"/>
    </source>
</evidence>
<dbReference type="AlphaFoldDB" id="A0A6A7C1H9"/>
<gene>
    <name evidence="1" type="ORF">K470DRAFT_299297</name>
</gene>
<protein>
    <recommendedName>
        <fullName evidence="3">Calcofluor white hypersensitive protein</fullName>
    </recommendedName>
</protein>
<keyword evidence="2" id="KW-1185">Reference proteome</keyword>
<organism evidence="1 2">
    <name type="scientific">Piedraia hortae CBS 480.64</name>
    <dbReference type="NCBI Taxonomy" id="1314780"/>
    <lineage>
        <taxon>Eukaryota</taxon>
        <taxon>Fungi</taxon>
        <taxon>Dikarya</taxon>
        <taxon>Ascomycota</taxon>
        <taxon>Pezizomycotina</taxon>
        <taxon>Dothideomycetes</taxon>
        <taxon>Dothideomycetidae</taxon>
        <taxon>Capnodiales</taxon>
        <taxon>Piedraiaceae</taxon>
        <taxon>Piedraia</taxon>
    </lineage>
</organism>
<dbReference type="Gene3D" id="1.20.120.20">
    <property type="entry name" value="Apolipoprotein"/>
    <property type="match status" value="1"/>
</dbReference>
<reference evidence="1" key="1">
    <citation type="journal article" date="2020" name="Stud. Mycol.">
        <title>101 Dothideomycetes genomes: a test case for predicting lifestyles and emergence of pathogens.</title>
        <authorList>
            <person name="Haridas S."/>
            <person name="Albert R."/>
            <person name="Binder M."/>
            <person name="Bloem J."/>
            <person name="Labutti K."/>
            <person name="Salamov A."/>
            <person name="Andreopoulos B."/>
            <person name="Baker S."/>
            <person name="Barry K."/>
            <person name="Bills G."/>
            <person name="Bluhm B."/>
            <person name="Cannon C."/>
            <person name="Castanera R."/>
            <person name="Culley D."/>
            <person name="Daum C."/>
            <person name="Ezra D."/>
            <person name="Gonzalez J."/>
            <person name="Henrissat B."/>
            <person name="Kuo A."/>
            <person name="Liang C."/>
            <person name="Lipzen A."/>
            <person name="Lutzoni F."/>
            <person name="Magnuson J."/>
            <person name="Mondo S."/>
            <person name="Nolan M."/>
            <person name="Ohm R."/>
            <person name="Pangilinan J."/>
            <person name="Park H.-J."/>
            <person name="Ramirez L."/>
            <person name="Alfaro M."/>
            <person name="Sun H."/>
            <person name="Tritt A."/>
            <person name="Yoshinaga Y."/>
            <person name="Zwiers L.-H."/>
            <person name="Turgeon B."/>
            <person name="Goodwin S."/>
            <person name="Spatafora J."/>
            <person name="Crous P."/>
            <person name="Grigoriev I."/>
        </authorList>
    </citation>
    <scope>NUCLEOTIDE SEQUENCE</scope>
    <source>
        <strain evidence="1">CBS 480.64</strain>
    </source>
</reference>